<dbReference type="RefSeq" id="WP_226826543.1">
    <property type="nucleotide sequence ID" value="NZ_BAABYW010000001.1"/>
</dbReference>
<dbReference type="InterPro" id="IPR006442">
    <property type="entry name" value="Antitoxin_Phd/YefM"/>
</dbReference>
<proteinExistence type="inferred from homology"/>
<evidence type="ECO:0000256" key="1">
    <source>
        <dbReference type="ARBA" id="ARBA00009981"/>
    </source>
</evidence>
<organism evidence="3 4">
    <name type="scientific">Blautia hominis</name>
    <dbReference type="NCBI Taxonomy" id="2025493"/>
    <lineage>
        <taxon>Bacteria</taxon>
        <taxon>Bacillati</taxon>
        <taxon>Bacillota</taxon>
        <taxon>Clostridia</taxon>
        <taxon>Lachnospirales</taxon>
        <taxon>Lachnospiraceae</taxon>
        <taxon>Blautia</taxon>
    </lineage>
</organism>
<dbReference type="SUPFAM" id="SSF143120">
    <property type="entry name" value="YefM-like"/>
    <property type="match status" value="1"/>
</dbReference>
<evidence type="ECO:0000256" key="2">
    <source>
        <dbReference type="RuleBase" id="RU362080"/>
    </source>
</evidence>
<accession>A0ABQ0B3F2</accession>
<sequence>MIITATEFKLNLGKYLDLVSKEDIFITRHGKTIAKIVNPQISAVDSIRGLLTDTVPDDIDIDSLREERLFKYEIDV</sequence>
<name>A0ABQ0B3F2_9FIRM</name>
<dbReference type="Gene3D" id="3.40.1620.10">
    <property type="entry name" value="YefM-like domain"/>
    <property type="match status" value="1"/>
</dbReference>
<dbReference type="InterPro" id="IPR036165">
    <property type="entry name" value="YefM-like_sf"/>
</dbReference>
<dbReference type="Pfam" id="PF02604">
    <property type="entry name" value="PhdYeFM_antitox"/>
    <property type="match status" value="1"/>
</dbReference>
<comment type="caution">
    <text evidence="3">The sequence shown here is derived from an EMBL/GenBank/DDBJ whole genome shotgun (WGS) entry which is preliminary data.</text>
</comment>
<comment type="similarity">
    <text evidence="1 2">Belongs to the phD/YefM antitoxin family.</text>
</comment>
<protein>
    <recommendedName>
        <fullName evidence="2">Antitoxin</fullName>
    </recommendedName>
</protein>
<dbReference type="EMBL" id="BAABYW010000001">
    <property type="protein sequence ID" value="GAA6405989.1"/>
    <property type="molecule type" value="Genomic_DNA"/>
</dbReference>
<evidence type="ECO:0000313" key="4">
    <source>
        <dbReference type="Proteomes" id="UP001600943"/>
    </source>
</evidence>
<keyword evidence="4" id="KW-1185">Reference proteome</keyword>
<comment type="function">
    <text evidence="2">Antitoxin component of a type II toxin-antitoxin (TA) system.</text>
</comment>
<gene>
    <name evidence="3" type="ORF">K040078D81_01060</name>
</gene>
<evidence type="ECO:0000313" key="3">
    <source>
        <dbReference type="EMBL" id="GAA6405989.1"/>
    </source>
</evidence>
<reference evidence="3 4" key="1">
    <citation type="submission" date="2024-04" db="EMBL/GenBank/DDBJ databases">
        <title>Defined microbial consortia suppress multidrug-resistant proinflammatory Enterobacteriaceae via ecological control.</title>
        <authorList>
            <person name="Furuichi M."/>
            <person name="Kawaguchi T."/>
            <person name="Pust M."/>
            <person name="Yasuma K."/>
            <person name="Plichta D."/>
            <person name="Hasegawa N."/>
            <person name="Ohya T."/>
            <person name="Bhattarai S."/>
            <person name="Sasajima S."/>
            <person name="Aoto Y."/>
            <person name="Tuganbaev T."/>
            <person name="Yaginuma M."/>
            <person name="Ueda M."/>
            <person name="Okahashi N."/>
            <person name="Amafuji K."/>
            <person name="Kiridooshi Y."/>
            <person name="Sugita K."/>
            <person name="Strazar M."/>
            <person name="Skelly A."/>
            <person name="Suda W."/>
            <person name="Hattori M."/>
            <person name="Nakamoto N."/>
            <person name="Caballero S."/>
            <person name="Norman J."/>
            <person name="Olle B."/>
            <person name="Tanoue T."/>
            <person name="Arita M."/>
            <person name="Bucci V."/>
            <person name="Atarashi K."/>
            <person name="Xavier R."/>
            <person name="Honda K."/>
        </authorList>
    </citation>
    <scope>NUCLEOTIDE SEQUENCE [LARGE SCALE GENOMIC DNA]</scope>
    <source>
        <strain evidence="4">k04-0078-D8-1</strain>
    </source>
</reference>
<dbReference type="NCBIfam" id="TIGR01552">
    <property type="entry name" value="phd_fam"/>
    <property type="match status" value="1"/>
</dbReference>
<dbReference type="Proteomes" id="UP001600943">
    <property type="component" value="Unassembled WGS sequence"/>
</dbReference>